<evidence type="ECO:0000313" key="4">
    <source>
        <dbReference type="Proteomes" id="UP000715095"/>
    </source>
</evidence>
<dbReference type="Proteomes" id="UP000715095">
    <property type="component" value="Unassembled WGS sequence"/>
</dbReference>
<dbReference type="EMBL" id="JACJJC010000006">
    <property type="protein sequence ID" value="MBM6703923.1"/>
    <property type="molecule type" value="Genomic_DNA"/>
</dbReference>
<feature type="region of interest" description="Disordered" evidence="1">
    <location>
        <begin position="116"/>
        <end position="135"/>
    </location>
</feature>
<name>A0ABS2DRF6_9BURK</name>
<evidence type="ECO:0000256" key="1">
    <source>
        <dbReference type="SAM" id="MobiDB-lite"/>
    </source>
</evidence>
<reference evidence="3 4" key="1">
    <citation type="journal article" date="2021" name="Sci. Rep.">
        <title>The distribution of antibiotic resistance genes in chicken gut microbiota commensals.</title>
        <authorList>
            <person name="Juricova H."/>
            <person name="Matiasovicova J."/>
            <person name="Kubasova T."/>
            <person name="Cejkova D."/>
            <person name="Rychlik I."/>
        </authorList>
    </citation>
    <scope>NUCLEOTIDE SEQUENCE [LARGE SCALE GENOMIC DNA]</scope>
    <source>
        <strain evidence="3 4">An829</strain>
    </source>
</reference>
<evidence type="ECO:0000256" key="2">
    <source>
        <dbReference type="SAM" id="SignalP"/>
    </source>
</evidence>
<evidence type="ECO:0000313" key="3">
    <source>
        <dbReference type="EMBL" id="MBM6703923.1"/>
    </source>
</evidence>
<proteinExistence type="predicted"/>
<keyword evidence="4" id="KW-1185">Reference proteome</keyword>
<dbReference type="RefSeq" id="WP_205102389.1">
    <property type="nucleotide sequence ID" value="NZ_JACJJC010000006.1"/>
</dbReference>
<gene>
    <name evidence="3" type="ORF">H6A60_05415</name>
</gene>
<feature type="region of interest" description="Disordered" evidence="1">
    <location>
        <begin position="41"/>
        <end position="95"/>
    </location>
</feature>
<accession>A0ABS2DRF6</accession>
<feature type="compositionally biased region" description="Basic and acidic residues" evidence="1">
    <location>
        <begin position="83"/>
        <end position="94"/>
    </location>
</feature>
<sequence length="143" mass="15387">MLKKTIITTAFLIASGLAVAAGPDAPPPYAGDVDAVRAQAPKPARTLEPKSPDAGMSLAPTEEDMAKAREDRERGHAPKHPSKRTEIEAVRDPNNHVTEYVVTPGSTKIPYKIENRSDRPIDTYPGGNPSGTLGTPKFIEFGW</sequence>
<keyword evidence="2" id="KW-0732">Signal</keyword>
<feature type="signal peptide" evidence="2">
    <location>
        <begin position="1"/>
        <end position="20"/>
    </location>
</feature>
<comment type="caution">
    <text evidence="3">The sequence shown here is derived from an EMBL/GenBank/DDBJ whole genome shotgun (WGS) entry which is preliminary data.</text>
</comment>
<feature type="chain" id="PRO_5047368936" description="DUF2782 domain-containing protein" evidence="2">
    <location>
        <begin position="21"/>
        <end position="143"/>
    </location>
</feature>
<protein>
    <recommendedName>
        <fullName evidence="5">DUF2782 domain-containing protein</fullName>
    </recommendedName>
</protein>
<feature type="compositionally biased region" description="Basic and acidic residues" evidence="1">
    <location>
        <begin position="64"/>
        <end position="76"/>
    </location>
</feature>
<organism evidence="3 4">
    <name type="scientific">Sutterella massiliensis</name>
    <dbReference type="NCBI Taxonomy" id="1816689"/>
    <lineage>
        <taxon>Bacteria</taxon>
        <taxon>Pseudomonadati</taxon>
        <taxon>Pseudomonadota</taxon>
        <taxon>Betaproteobacteria</taxon>
        <taxon>Burkholderiales</taxon>
        <taxon>Sutterellaceae</taxon>
        <taxon>Sutterella</taxon>
    </lineage>
</organism>
<evidence type="ECO:0008006" key="5">
    <source>
        <dbReference type="Google" id="ProtNLM"/>
    </source>
</evidence>